<organism evidence="3 4">
    <name type="scientific">Lunasporangiospora selenospora</name>
    <dbReference type="NCBI Taxonomy" id="979761"/>
    <lineage>
        <taxon>Eukaryota</taxon>
        <taxon>Fungi</taxon>
        <taxon>Fungi incertae sedis</taxon>
        <taxon>Mucoromycota</taxon>
        <taxon>Mortierellomycotina</taxon>
        <taxon>Mortierellomycetes</taxon>
        <taxon>Mortierellales</taxon>
        <taxon>Mortierellaceae</taxon>
        <taxon>Lunasporangiospora</taxon>
    </lineage>
</organism>
<dbReference type="PROSITE" id="PS50404">
    <property type="entry name" value="GST_NTER"/>
    <property type="match status" value="1"/>
</dbReference>
<feature type="domain" description="GST C-terminal" evidence="2">
    <location>
        <begin position="111"/>
        <end position="246"/>
    </location>
</feature>
<dbReference type="InterPro" id="IPR050213">
    <property type="entry name" value="GST_superfamily"/>
</dbReference>
<dbReference type="Proteomes" id="UP000780801">
    <property type="component" value="Unassembled WGS sequence"/>
</dbReference>
<gene>
    <name evidence="3" type="ORF">BGW38_006979</name>
</gene>
<dbReference type="InterPro" id="IPR004046">
    <property type="entry name" value="GST_C"/>
</dbReference>
<dbReference type="GO" id="GO:0006749">
    <property type="term" value="P:glutathione metabolic process"/>
    <property type="evidence" value="ECO:0007669"/>
    <property type="project" value="TreeGrafter"/>
</dbReference>
<dbReference type="InterPro" id="IPR004045">
    <property type="entry name" value="Glutathione_S-Trfase_N"/>
</dbReference>
<dbReference type="EMBL" id="JAABOA010000453">
    <property type="protein sequence ID" value="KAF9584284.1"/>
    <property type="molecule type" value="Genomic_DNA"/>
</dbReference>
<protein>
    <recommendedName>
        <fullName evidence="5">Glutathione S-transferase</fullName>
    </recommendedName>
</protein>
<dbReference type="Gene3D" id="1.20.1050.10">
    <property type="match status" value="1"/>
</dbReference>
<evidence type="ECO:0000313" key="4">
    <source>
        <dbReference type="Proteomes" id="UP000780801"/>
    </source>
</evidence>
<dbReference type="PROSITE" id="PS50405">
    <property type="entry name" value="GST_CTER"/>
    <property type="match status" value="1"/>
</dbReference>
<dbReference type="AlphaFoldDB" id="A0A9P6FZH2"/>
<comment type="caution">
    <text evidence="3">The sequence shown here is derived from an EMBL/GenBank/DDBJ whole genome shotgun (WGS) entry which is preliminary data.</text>
</comment>
<evidence type="ECO:0008006" key="5">
    <source>
        <dbReference type="Google" id="ProtNLM"/>
    </source>
</evidence>
<dbReference type="Pfam" id="PF14497">
    <property type="entry name" value="GST_C_3"/>
    <property type="match status" value="1"/>
</dbReference>
<dbReference type="SUPFAM" id="SSF47616">
    <property type="entry name" value="GST C-terminal domain-like"/>
    <property type="match status" value="1"/>
</dbReference>
<dbReference type="InterPro" id="IPR036282">
    <property type="entry name" value="Glutathione-S-Trfase_C_sf"/>
</dbReference>
<proteinExistence type="predicted"/>
<evidence type="ECO:0000313" key="3">
    <source>
        <dbReference type="EMBL" id="KAF9584284.1"/>
    </source>
</evidence>
<name>A0A9P6FZH2_9FUNG</name>
<dbReference type="InterPro" id="IPR010987">
    <property type="entry name" value="Glutathione-S-Trfase_C-like"/>
</dbReference>
<dbReference type="OrthoDB" id="414243at2759"/>
<dbReference type="SUPFAM" id="SSF52833">
    <property type="entry name" value="Thioredoxin-like"/>
    <property type="match status" value="1"/>
</dbReference>
<dbReference type="Gene3D" id="3.40.30.10">
    <property type="entry name" value="Glutaredoxin"/>
    <property type="match status" value="1"/>
</dbReference>
<evidence type="ECO:0000259" key="1">
    <source>
        <dbReference type="PROSITE" id="PS50404"/>
    </source>
</evidence>
<dbReference type="InterPro" id="IPR036249">
    <property type="entry name" value="Thioredoxin-like_sf"/>
</dbReference>
<dbReference type="PANTHER" id="PTHR11571">
    <property type="entry name" value="GLUTATHIONE S-TRANSFERASE"/>
    <property type="match status" value="1"/>
</dbReference>
<sequence>MTTPATRFSDEKFSSADISKSLENKTTGATTYKLEYFEVSGVGAISRDLLSYGGAKWENILVKELPNNTGSPFSVYPALHVRTGDGVEIHLAETSVIEQYLAREFGLFGDNEWEELQIKMFHSNTLMFRDRLFMRVVWNFKDKMETALETFLTQSLPQWINAHVFHLRNNGSNGHYVGNKLSLADILTANTIDFIKCLYGNEKILAMIEKCPEIMKVKENVDREPRLQTWRQSEEYKSIAENTRKLYANTGI</sequence>
<feature type="domain" description="GST N-terminal" evidence="1">
    <location>
        <begin position="30"/>
        <end position="109"/>
    </location>
</feature>
<keyword evidence="4" id="KW-1185">Reference proteome</keyword>
<dbReference type="PANTHER" id="PTHR11571:SF150">
    <property type="entry name" value="GLUTATHIONE S-TRANSFERASE"/>
    <property type="match status" value="1"/>
</dbReference>
<dbReference type="GO" id="GO:0004364">
    <property type="term" value="F:glutathione transferase activity"/>
    <property type="evidence" value="ECO:0007669"/>
    <property type="project" value="TreeGrafter"/>
</dbReference>
<accession>A0A9P6FZH2</accession>
<reference evidence="3" key="1">
    <citation type="journal article" date="2020" name="Fungal Divers.">
        <title>Resolving the Mortierellaceae phylogeny through synthesis of multi-gene phylogenetics and phylogenomics.</title>
        <authorList>
            <person name="Vandepol N."/>
            <person name="Liber J."/>
            <person name="Desiro A."/>
            <person name="Na H."/>
            <person name="Kennedy M."/>
            <person name="Barry K."/>
            <person name="Grigoriev I.V."/>
            <person name="Miller A.N."/>
            <person name="O'Donnell K."/>
            <person name="Stajich J.E."/>
            <person name="Bonito G."/>
        </authorList>
    </citation>
    <scope>NUCLEOTIDE SEQUENCE</scope>
    <source>
        <strain evidence="3">KOD1015</strain>
    </source>
</reference>
<evidence type="ECO:0000259" key="2">
    <source>
        <dbReference type="PROSITE" id="PS50405"/>
    </source>
</evidence>